<evidence type="ECO:0000313" key="1">
    <source>
        <dbReference type="EMBL" id="KAG6372659.1"/>
    </source>
</evidence>
<protein>
    <submittedName>
        <fullName evidence="1">Uncharacterized protein</fullName>
    </submittedName>
</protein>
<dbReference type="Proteomes" id="UP000683000">
    <property type="component" value="Unassembled WGS sequence"/>
</dbReference>
<sequence length="219" mass="24756">MLGTGYKLCQQISKALQQRLEAVQKAITWYNTQAATLDPPCPSITWKDITNYTVLGEFDLLRYSQLGVHGRRWSQPAYREATVKYFKLHHAHEKHTRKVISELLTSNPPLGLELQQQYRMGAGVNAMHLRRRDKIEKLPKYTGVGGIGVHLQPIQVDSPMSGPPDDEISTPFEGNLQDLSTGDIDQLYIHEPGDGDLVEEEEGAILAQRMVEFINDIFD</sequence>
<organism evidence="1 2">
    <name type="scientific">Boletus reticuloceps</name>
    <dbReference type="NCBI Taxonomy" id="495285"/>
    <lineage>
        <taxon>Eukaryota</taxon>
        <taxon>Fungi</taxon>
        <taxon>Dikarya</taxon>
        <taxon>Basidiomycota</taxon>
        <taxon>Agaricomycotina</taxon>
        <taxon>Agaricomycetes</taxon>
        <taxon>Agaricomycetidae</taxon>
        <taxon>Boletales</taxon>
        <taxon>Boletineae</taxon>
        <taxon>Boletaceae</taxon>
        <taxon>Boletoideae</taxon>
        <taxon>Boletus</taxon>
    </lineage>
</organism>
<gene>
    <name evidence="1" type="ORF">JVT61DRAFT_7411</name>
</gene>
<proteinExistence type="predicted"/>
<reference evidence="1" key="1">
    <citation type="submission" date="2021-03" db="EMBL/GenBank/DDBJ databases">
        <title>Evolutionary innovations through gain and loss of genes in the ectomycorrhizal Boletales.</title>
        <authorList>
            <person name="Wu G."/>
            <person name="Miyauchi S."/>
            <person name="Morin E."/>
            <person name="Yang Z.-L."/>
            <person name="Xu J."/>
            <person name="Martin F.M."/>
        </authorList>
    </citation>
    <scope>NUCLEOTIDE SEQUENCE</scope>
    <source>
        <strain evidence="1">BR01</strain>
    </source>
</reference>
<accession>A0A8I2YIT2</accession>
<name>A0A8I2YIT2_9AGAM</name>
<keyword evidence="2" id="KW-1185">Reference proteome</keyword>
<dbReference type="OrthoDB" id="2676448at2759"/>
<dbReference type="AlphaFoldDB" id="A0A8I2YIT2"/>
<comment type="caution">
    <text evidence="1">The sequence shown here is derived from an EMBL/GenBank/DDBJ whole genome shotgun (WGS) entry which is preliminary data.</text>
</comment>
<evidence type="ECO:0000313" key="2">
    <source>
        <dbReference type="Proteomes" id="UP000683000"/>
    </source>
</evidence>
<dbReference type="EMBL" id="JAGFBS010000026">
    <property type="protein sequence ID" value="KAG6372659.1"/>
    <property type="molecule type" value="Genomic_DNA"/>
</dbReference>